<protein>
    <recommendedName>
        <fullName evidence="6">O-antigen ligase-related domain-containing protein</fullName>
    </recommendedName>
</protein>
<dbReference type="EMBL" id="CP003418">
    <property type="protein sequence ID" value="AFH49126.1"/>
    <property type="molecule type" value="Genomic_DNA"/>
</dbReference>
<keyword evidence="4 5" id="KW-0472">Membrane</keyword>
<feature type="domain" description="O-antigen ligase-related" evidence="6">
    <location>
        <begin position="222"/>
        <end position="348"/>
    </location>
</feature>
<comment type="subcellular location">
    <subcellularLocation>
        <location evidence="1">Membrane</location>
        <topology evidence="1">Multi-pass membrane protein</topology>
    </subcellularLocation>
</comment>
<feature type="transmembrane region" description="Helical" evidence="5">
    <location>
        <begin position="113"/>
        <end position="131"/>
    </location>
</feature>
<dbReference type="HOGENOM" id="CLU_735085_0_0_10"/>
<dbReference type="OrthoDB" id="8077069at2"/>
<evidence type="ECO:0000313" key="7">
    <source>
        <dbReference type="EMBL" id="AFH49126.1"/>
    </source>
</evidence>
<evidence type="ECO:0000259" key="6">
    <source>
        <dbReference type="Pfam" id="PF04932"/>
    </source>
</evidence>
<keyword evidence="8" id="KW-1185">Reference proteome</keyword>
<evidence type="ECO:0000256" key="3">
    <source>
        <dbReference type="ARBA" id="ARBA00022989"/>
    </source>
</evidence>
<gene>
    <name evidence="7" type="ordered locus">IALB_1416</name>
</gene>
<feature type="transmembrane region" description="Helical" evidence="5">
    <location>
        <begin position="143"/>
        <end position="165"/>
    </location>
</feature>
<reference evidence="7 8" key="1">
    <citation type="journal article" date="2012" name="Front. Microbiol.">
        <title>Complete genome of Ignavibacterium album, a metabolically versatile, flagellated, facultative anaerobe from the phylum Chlorobi.</title>
        <authorList>
            <person name="Liu Z."/>
            <person name="Frigaard N.-U."/>
            <person name="Vogl K."/>
            <person name="Iino T."/>
            <person name="Ohkuma M."/>
            <person name="Overmann J."/>
            <person name="Bryant D.A."/>
        </authorList>
    </citation>
    <scope>NUCLEOTIDE SEQUENCE [LARGE SCALE GENOMIC DNA]</scope>
    <source>
        <strain evidence="8">DSM 19864 / JCM 16511 / NBRC 101810 / Mat9-16</strain>
    </source>
</reference>
<dbReference type="AlphaFoldDB" id="I0AJG9"/>
<feature type="transmembrane region" description="Helical" evidence="5">
    <location>
        <begin position="366"/>
        <end position="389"/>
    </location>
</feature>
<dbReference type="STRING" id="945713.IALB_1416"/>
<dbReference type="PANTHER" id="PTHR37422">
    <property type="entry name" value="TEICHURONIC ACID BIOSYNTHESIS PROTEIN TUAE"/>
    <property type="match status" value="1"/>
</dbReference>
<feature type="transmembrane region" description="Helical" evidence="5">
    <location>
        <begin position="43"/>
        <end position="61"/>
    </location>
</feature>
<keyword evidence="3 5" id="KW-1133">Transmembrane helix</keyword>
<evidence type="ECO:0000256" key="2">
    <source>
        <dbReference type="ARBA" id="ARBA00022692"/>
    </source>
</evidence>
<feature type="transmembrane region" description="Helical" evidence="5">
    <location>
        <begin position="331"/>
        <end position="354"/>
    </location>
</feature>
<accession>I0AJG9</accession>
<name>I0AJG9_IGNAJ</name>
<organism evidence="7 8">
    <name type="scientific">Ignavibacterium album (strain DSM 19864 / JCM 16511 / NBRC 101810 / Mat9-16)</name>
    <dbReference type="NCBI Taxonomy" id="945713"/>
    <lineage>
        <taxon>Bacteria</taxon>
        <taxon>Pseudomonadati</taxon>
        <taxon>Ignavibacteriota</taxon>
        <taxon>Ignavibacteria</taxon>
        <taxon>Ignavibacteriales</taxon>
        <taxon>Ignavibacteriaceae</taxon>
        <taxon>Ignavibacterium</taxon>
    </lineage>
</organism>
<keyword evidence="2 5" id="KW-0812">Transmembrane</keyword>
<sequence>MNKIRTKQLLFWEKLNNLFIYLMLFGFPIFTLIPVALKTPTTPFSILFRAICVLLIFILMFSPNVNIRDSKTAFNNLIILVFFWIILLTRIIYDFEFTNVTKQENLTLNPTQVYLFAFFLSFLPILIIYKNRTLINVTSLDNWVDYVAFFSGFSILLGLFLNYGLNITKILYERTELAYGAETGFHPINPISIGRSGAILLALNMDKFIIGEKIFSLKFTFSTILGISLLLLGGSRGPLFSLIIIITIILILNRKKLLIKRIFFLIIIIIAISNYLNNFDELSLVKRIEEQNSNPQLMRSEIWYSAIDYFLQSPLIGYSIVDKFGIYPHNIYLEVLMATGVLGGIPFLLILVKTLKKIILYYRQNILRHIIIILLLFLLFTLSSGSLYYTPELWVLISLVLFYPKV</sequence>
<dbReference type="PANTHER" id="PTHR37422:SF17">
    <property type="entry name" value="O-ANTIGEN LIGASE"/>
    <property type="match status" value="1"/>
</dbReference>
<dbReference type="eggNOG" id="COG3307">
    <property type="taxonomic scope" value="Bacteria"/>
</dbReference>
<evidence type="ECO:0000313" key="8">
    <source>
        <dbReference type="Proteomes" id="UP000007394"/>
    </source>
</evidence>
<feature type="transmembrane region" description="Helical" evidence="5">
    <location>
        <begin position="258"/>
        <end position="276"/>
    </location>
</feature>
<feature type="transmembrane region" description="Helical" evidence="5">
    <location>
        <begin position="18"/>
        <end position="37"/>
    </location>
</feature>
<feature type="transmembrane region" description="Helical" evidence="5">
    <location>
        <begin position="73"/>
        <end position="93"/>
    </location>
</feature>
<evidence type="ECO:0000256" key="4">
    <source>
        <dbReference type="ARBA" id="ARBA00023136"/>
    </source>
</evidence>
<evidence type="ECO:0000256" key="5">
    <source>
        <dbReference type="SAM" id="Phobius"/>
    </source>
</evidence>
<feature type="transmembrane region" description="Helical" evidence="5">
    <location>
        <begin position="238"/>
        <end position="253"/>
    </location>
</feature>
<dbReference type="RefSeq" id="WP_014560281.1">
    <property type="nucleotide sequence ID" value="NC_017464.1"/>
</dbReference>
<dbReference type="Proteomes" id="UP000007394">
    <property type="component" value="Chromosome"/>
</dbReference>
<dbReference type="KEGG" id="ial:IALB_1416"/>
<dbReference type="InterPro" id="IPR007016">
    <property type="entry name" value="O-antigen_ligase-rel_domated"/>
</dbReference>
<evidence type="ECO:0000256" key="1">
    <source>
        <dbReference type="ARBA" id="ARBA00004141"/>
    </source>
</evidence>
<feature type="transmembrane region" description="Helical" evidence="5">
    <location>
        <begin position="215"/>
        <end position="232"/>
    </location>
</feature>
<proteinExistence type="predicted"/>
<dbReference type="InterPro" id="IPR051533">
    <property type="entry name" value="WaaL-like"/>
</dbReference>
<dbReference type="Pfam" id="PF04932">
    <property type="entry name" value="Wzy_C"/>
    <property type="match status" value="1"/>
</dbReference>
<dbReference type="GO" id="GO:0016020">
    <property type="term" value="C:membrane"/>
    <property type="evidence" value="ECO:0007669"/>
    <property type="project" value="UniProtKB-SubCell"/>
</dbReference>